<organism evidence="11 12">
    <name type="scientific">Parashewanella curva</name>
    <dbReference type="NCBI Taxonomy" id="2338552"/>
    <lineage>
        <taxon>Bacteria</taxon>
        <taxon>Pseudomonadati</taxon>
        <taxon>Pseudomonadota</taxon>
        <taxon>Gammaproteobacteria</taxon>
        <taxon>Alteromonadales</taxon>
        <taxon>Shewanellaceae</taxon>
        <taxon>Parashewanella</taxon>
    </lineage>
</organism>
<dbReference type="GO" id="GO:0030288">
    <property type="term" value="C:outer membrane-bounded periplasmic space"/>
    <property type="evidence" value="ECO:0007669"/>
    <property type="project" value="TreeGrafter"/>
</dbReference>
<comment type="similarity">
    <text evidence="2 10">Belongs to the LolA family.</text>
</comment>
<reference evidence="11 12" key="1">
    <citation type="submission" date="2018-09" db="EMBL/GenBank/DDBJ databases">
        <title>Phylogeny of the Shewanellaceae, and recommendation for two new genera, Pseudoshewanella and Parashewanella.</title>
        <authorList>
            <person name="Wang G."/>
        </authorList>
    </citation>
    <scope>NUCLEOTIDE SEQUENCE [LARGE SCALE GENOMIC DNA]</scope>
    <source>
        <strain evidence="11 12">C51</strain>
    </source>
</reference>
<dbReference type="Proteomes" id="UP000281474">
    <property type="component" value="Unassembled WGS sequence"/>
</dbReference>
<dbReference type="NCBIfam" id="TIGR00547">
    <property type="entry name" value="lolA"/>
    <property type="match status" value="1"/>
</dbReference>
<comment type="caution">
    <text evidence="11">The sequence shown here is derived from an EMBL/GenBank/DDBJ whole genome shotgun (WGS) entry which is preliminary data.</text>
</comment>
<comment type="function">
    <text evidence="10">Participates in the translocation of lipoproteins from the inner membrane to the outer membrane. Only forms a complex with a lipoprotein if the residue after the N-terminal Cys is not an aspartate (The Asp acts as a targeting signal to indicate that the lipoprotein should stay in the inner membrane).</text>
</comment>
<dbReference type="AlphaFoldDB" id="A0A3L8PX75"/>
<dbReference type="CDD" id="cd16325">
    <property type="entry name" value="LolA"/>
    <property type="match status" value="1"/>
</dbReference>
<evidence type="ECO:0000256" key="7">
    <source>
        <dbReference type="ARBA" id="ARBA00022764"/>
    </source>
</evidence>
<evidence type="ECO:0000256" key="8">
    <source>
        <dbReference type="ARBA" id="ARBA00022927"/>
    </source>
</evidence>
<gene>
    <name evidence="10 11" type="primary">lolA</name>
    <name evidence="11" type="ORF">D5018_16195</name>
</gene>
<proteinExistence type="inferred from homology"/>
<evidence type="ECO:0000313" key="11">
    <source>
        <dbReference type="EMBL" id="RLV58662.1"/>
    </source>
</evidence>
<dbReference type="Gene3D" id="2.50.20.10">
    <property type="entry name" value="Lipoprotein localisation LolA/LolB/LppX"/>
    <property type="match status" value="1"/>
</dbReference>
<keyword evidence="12" id="KW-1185">Reference proteome</keyword>
<keyword evidence="7 10" id="KW-0574">Periplasm</keyword>
<name>A0A3L8PX75_9GAMM</name>
<dbReference type="HAMAP" id="MF_00240">
    <property type="entry name" value="LolA"/>
    <property type="match status" value="1"/>
</dbReference>
<sequence length="206" mass="23026" precursor="true">MKNRISTSILTTACLIAVPSFASDADQLRQKLISIKSLHAQFEQKVTDINGKTIQNGSGIFALSNPSKLYWNLIDPDESLIVANKDTVWVYNPFAEEVTLFSLDQAVASSPMTLLIHRDNTTWSKYLVVKKDQCYGITPKIAEGNVTKVTACFKGKEIASFSINDSQGNVSLFTLSEQRELSPEERSLFDFVPPKDVDIDDQRPQY</sequence>
<dbReference type="GO" id="GO:0042953">
    <property type="term" value="P:lipoprotein transport"/>
    <property type="evidence" value="ECO:0007669"/>
    <property type="project" value="InterPro"/>
</dbReference>
<keyword evidence="8 10" id="KW-0653">Protein transport</keyword>
<dbReference type="PANTHER" id="PTHR35869">
    <property type="entry name" value="OUTER-MEMBRANE LIPOPROTEIN CARRIER PROTEIN"/>
    <property type="match status" value="1"/>
</dbReference>
<dbReference type="RefSeq" id="WP_121840038.1">
    <property type="nucleotide sequence ID" value="NZ_ML014810.1"/>
</dbReference>
<dbReference type="PANTHER" id="PTHR35869:SF1">
    <property type="entry name" value="OUTER-MEMBRANE LIPOPROTEIN CARRIER PROTEIN"/>
    <property type="match status" value="1"/>
</dbReference>
<feature type="signal peptide" evidence="10">
    <location>
        <begin position="1"/>
        <end position="22"/>
    </location>
</feature>
<evidence type="ECO:0000256" key="1">
    <source>
        <dbReference type="ARBA" id="ARBA00004418"/>
    </source>
</evidence>
<evidence type="ECO:0000256" key="10">
    <source>
        <dbReference type="HAMAP-Rule" id="MF_00240"/>
    </source>
</evidence>
<comment type="subcellular location">
    <subcellularLocation>
        <location evidence="1 10">Periplasm</location>
    </subcellularLocation>
</comment>
<evidence type="ECO:0000256" key="4">
    <source>
        <dbReference type="ARBA" id="ARBA00014035"/>
    </source>
</evidence>
<dbReference type="InterPro" id="IPR018323">
    <property type="entry name" value="OM_lipoprot_carrier_LolA_Pbac"/>
</dbReference>
<evidence type="ECO:0000256" key="2">
    <source>
        <dbReference type="ARBA" id="ARBA00007615"/>
    </source>
</evidence>
<protein>
    <recommendedName>
        <fullName evidence="4 10">Outer-membrane lipoprotein carrier protein</fullName>
    </recommendedName>
</protein>
<feature type="chain" id="PRO_5018341843" description="Outer-membrane lipoprotein carrier protein" evidence="10">
    <location>
        <begin position="23"/>
        <end position="206"/>
    </location>
</feature>
<dbReference type="OrthoDB" id="9787361at2"/>
<dbReference type="Pfam" id="PF03548">
    <property type="entry name" value="LolA"/>
    <property type="match status" value="1"/>
</dbReference>
<dbReference type="EMBL" id="QZEI01000061">
    <property type="protein sequence ID" value="RLV58662.1"/>
    <property type="molecule type" value="Genomic_DNA"/>
</dbReference>
<keyword evidence="11" id="KW-0449">Lipoprotein</keyword>
<keyword evidence="6 10" id="KW-0732">Signal</keyword>
<dbReference type="GO" id="GO:0044874">
    <property type="term" value="P:lipoprotein localization to outer membrane"/>
    <property type="evidence" value="ECO:0007669"/>
    <property type="project" value="UniProtKB-UniRule"/>
</dbReference>
<evidence type="ECO:0000256" key="9">
    <source>
        <dbReference type="ARBA" id="ARBA00023186"/>
    </source>
</evidence>
<comment type="subunit">
    <text evidence="3 10">Monomer.</text>
</comment>
<evidence type="ECO:0000313" key="12">
    <source>
        <dbReference type="Proteomes" id="UP000281474"/>
    </source>
</evidence>
<dbReference type="SUPFAM" id="SSF89392">
    <property type="entry name" value="Prokaryotic lipoproteins and lipoprotein localization factors"/>
    <property type="match status" value="1"/>
</dbReference>
<keyword evidence="9 10" id="KW-0143">Chaperone</keyword>
<evidence type="ECO:0000256" key="3">
    <source>
        <dbReference type="ARBA" id="ARBA00011245"/>
    </source>
</evidence>
<accession>A0A3L8PX75</accession>
<evidence type="ECO:0000256" key="5">
    <source>
        <dbReference type="ARBA" id="ARBA00022448"/>
    </source>
</evidence>
<keyword evidence="5 10" id="KW-0813">Transport</keyword>
<dbReference type="InterPro" id="IPR029046">
    <property type="entry name" value="LolA/LolB/LppX"/>
</dbReference>
<evidence type="ECO:0000256" key="6">
    <source>
        <dbReference type="ARBA" id="ARBA00022729"/>
    </source>
</evidence>
<dbReference type="InterPro" id="IPR004564">
    <property type="entry name" value="OM_lipoprot_carrier_LolA-like"/>
</dbReference>